<feature type="domain" description="HIT" evidence="5">
    <location>
        <begin position="27"/>
        <end position="137"/>
    </location>
</feature>
<dbReference type="AlphaFoldDB" id="A0A9D1NJ46"/>
<dbReference type="PANTHER" id="PTHR42997">
    <property type="entry name" value="HIT FAMILY HYDROLASE"/>
    <property type="match status" value="1"/>
</dbReference>
<organism evidence="6 7">
    <name type="scientific">Candidatus Spyradosoma merdigallinarum</name>
    <dbReference type="NCBI Taxonomy" id="2840950"/>
    <lineage>
        <taxon>Bacteria</taxon>
        <taxon>Pseudomonadati</taxon>
        <taxon>Verrucomicrobiota</taxon>
        <taxon>Opitutia</taxon>
        <taxon>Opitutia incertae sedis</taxon>
        <taxon>Candidatus Spyradosoma</taxon>
    </lineage>
</organism>
<evidence type="ECO:0000256" key="2">
    <source>
        <dbReference type="PIRSR" id="PIRSR639383-1"/>
    </source>
</evidence>
<dbReference type="Pfam" id="PF01230">
    <property type="entry name" value="HIT"/>
    <property type="match status" value="1"/>
</dbReference>
<keyword evidence="1" id="KW-0547">Nucleotide-binding</keyword>
<dbReference type="SUPFAM" id="SSF54197">
    <property type="entry name" value="HIT-like"/>
    <property type="match status" value="1"/>
</dbReference>
<evidence type="ECO:0000259" key="5">
    <source>
        <dbReference type="PROSITE" id="PS51084"/>
    </source>
</evidence>
<protein>
    <submittedName>
        <fullName evidence="6">HIT domain-containing protein</fullName>
    </submittedName>
</protein>
<sequence>MNYLHAYWRMAYIEAPKKDAAPKSDDPFAEIPKVADEKSVHLLYRGKTGYLVLNTFPYNAGHLLAIPYRAVPALAELTPEERADLMELIVLAQKILSDALHPHGFNVGFNFGASAGAGIPKHLHCHIVPRWEGDSNFMPVIADTRTLPASLDMMWERLKKFTPPHVA</sequence>
<dbReference type="GO" id="GO:0000166">
    <property type="term" value="F:nucleotide binding"/>
    <property type="evidence" value="ECO:0007669"/>
    <property type="project" value="UniProtKB-KW"/>
</dbReference>
<proteinExistence type="predicted"/>
<gene>
    <name evidence="6" type="ORF">IAC75_00430</name>
</gene>
<comment type="caution">
    <text evidence="6">The sequence shown here is derived from an EMBL/GenBank/DDBJ whole genome shotgun (WGS) entry which is preliminary data.</text>
</comment>
<feature type="binding site" evidence="3">
    <location>
        <position position="54"/>
    </location>
    <ligand>
        <name>substrate</name>
    </ligand>
</feature>
<dbReference type="CDD" id="cd01275">
    <property type="entry name" value="FHIT"/>
    <property type="match status" value="1"/>
</dbReference>
<dbReference type="EMBL" id="DVOG01000016">
    <property type="protein sequence ID" value="HIV03604.1"/>
    <property type="molecule type" value="Genomic_DNA"/>
</dbReference>
<feature type="active site" description="Tele-AMP-histidine intermediate" evidence="2">
    <location>
        <position position="124"/>
    </location>
</feature>
<dbReference type="PANTHER" id="PTHR42997:SF1">
    <property type="entry name" value="AP-4-A PHOSPHORYLASE"/>
    <property type="match status" value="1"/>
</dbReference>
<evidence type="ECO:0000256" key="3">
    <source>
        <dbReference type="PIRSR" id="PIRSR639383-2"/>
    </source>
</evidence>
<evidence type="ECO:0000256" key="4">
    <source>
        <dbReference type="PROSITE-ProRule" id="PRU00464"/>
    </source>
</evidence>
<evidence type="ECO:0000313" key="7">
    <source>
        <dbReference type="Proteomes" id="UP000886812"/>
    </source>
</evidence>
<feature type="binding site" evidence="3">
    <location>
        <position position="126"/>
    </location>
    <ligand>
        <name>substrate</name>
    </ligand>
</feature>
<dbReference type="InterPro" id="IPR039383">
    <property type="entry name" value="FHIT"/>
</dbReference>
<name>A0A9D1NJ46_9BACT</name>
<dbReference type="PROSITE" id="PS51084">
    <property type="entry name" value="HIT_2"/>
    <property type="match status" value="1"/>
</dbReference>
<dbReference type="InterPro" id="IPR036265">
    <property type="entry name" value="HIT-like_sf"/>
</dbReference>
<dbReference type="InterPro" id="IPR011146">
    <property type="entry name" value="HIT-like"/>
</dbReference>
<dbReference type="Proteomes" id="UP000886812">
    <property type="component" value="Unassembled WGS sequence"/>
</dbReference>
<feature type="short sequence motif" description="Histidine triad motif" evidence="4">
    <location>
        <begin position="122"/>
        <end position="126"/>
    </location>
</feature>
<accession>A0A9D1NJ46</accession>
<evidence type="ECO:0000256" key="1">
    <source>
        <dbReference type="ARBA" id="ARBA00022741"/>
    </source>
</evidence>
<reference evidence="6" key="1">
    <citation type="submission" date="2020-10" db="EMBL/GenBank/DDBJ databases">
        <authorList>
            <person name="Gilroy R."/>
        </authorList>
    </citation>
    <scope>NUCLEOTIDE SEQUENCE</scope>
    <source>
        <strain evidence="6">10669</strain>
    </source>
</reference>
<evidence type="ECO:0000313" key="6">
    <source>
        <dbReference type="EMBL" id="HIV03604.1"/>
    </source>
</evidence>
<dbReference type="GO" id="GO:0003824">
    <property type="term" value="F:catalytic activity"/>
    <property type="evidence" value="ECO:0007669"/>
    <property type="project" value="InterPro"/>
</dbReference>
<reference evidence="6" key="2">
    <citation type="journal article" date="2021" name="PeerJ">
        <title>Extensive microbial diversity within the chicken gut microbiome revealed by metagenomics and culture.</title>
        <authorList>
            <person name="Gilroy R."/>
            <person name="Ravi A."/>
            <person name="Getino M."/>
            <person name="Pursley I."/>
            <person name="Horton D.L."/>
            <person name="Alikhan N.F."/>
            <person name="Baker D."/>
            <person name="Gharbi K."/>
            <person name="Hall N."/>
            <person name="Watson M."/>
            <person name="Adriaenssens E.M."/>
            <person name="Foster-Nyarko E."/>
            <person name="Jarju S."/>
            <person name="Secka A."/>
            <person name="Antonio M."/>
            <person name="Oren A."/>
            <person name="Chaudhuri R.R."/>
            <person name="La Ragione R."/>
            <person name="Hildebrand F."/>
            <person name="Pallen M.J."/>
        </authorList>
    </citation>
    <scope>NUCLEOTIDE SEQUENCE</scope>
    <source>
        <strain evidence="6">10669</strain>
    </source>
</reference>
<dbReference type="InterPro" id="IPR052908">
    <property type="entry name" value="AP-4-A_phosphorylase"/>
</dbReference>
<dbReference type="Gene3D" id="3.30.428.10">
    <property type="entry name" value="HIT-like"/>
    <property type="match status" value="1"/>
</dbReference>